<dbReference type="InterPro" id="IPR013103">
    <property type="entry name" value="RVT_2"/>
</dbReference>
<dbReference type="Proteomes" id="UP000824469">
    <property type="component" value="Unassembled WGS sequence"/>
</dbReference>
<feature type="non-terminal residue" evidence="2">
    <location>
        <position position="1"/>
    </location>
</feature>
<reference evidence="2 3" key="1">
    <citation type="journal article" date="2021" name="Nat. Plants">
        <title>The Taxus genome provides insights into paclitaxel biosynthesis.</title>
        <authorList>
            <person name="Xiong X."/>
            <person name="Gou J."/>
            <person name="Liao Q."/>
            <person name="Li Y."/>
            <person name="Zhou Q."/>
            <person name="Bi G."/>
            <person name="Li C."/>
            <person name="Du R."/>
            <person name="Wang X."/>
            <person name="Sun T."/>
            <person name="Guo L."/>
            <person name="Liang H."/>
            <person name="Lu P."/>
            <person name="Wu Y."/>
            <person name="Zhang Z."/>
            <person name="Ro D.K."/>
            <person name="Shang Y."/>
            <person name="Huang S."/>
            <person name="Yan J."/>
        </authorList>
    </citation>
    <scope>NUCLEOTIDE SEQUENCE [LARGE SCALE GENOMIC DNA]</scope>
    <source>
        <strain evidence="2">Ta-2019</strain>
    </source>
</reference>
<gene>
    <name evidence="2" type="ORF">KI387_017497</name>
</gene>
<dbReference type="EMBL" id="JAHRHJ020000003">
    <property type="protein sequence ID" value="KAH9322858.1"/>
    <property type="molecule type" value="Genomic_DNA"/>
</dbReference>
<feature type="non-terminal residue" evidence="2">
    <location>
        <position position="141"/>
    </location>
</feature>
<protein>
    <recommendedName>
        <fullName evidence="1">Reverse transcriptase Ty1/copia-type domain-containing protein</fullName>
    </recommendedName>
</protein>
<name>A0AA38GJQ2_TAXCH</name>
<evidence type="ECO:0000259" key="1">
    <source>
        <dbReference type="Pfam" id="PF07727"/>
    </source>
</evidence>
<keyword evidence="3" id="KW-1185">Reference proteome</keyword>
<evidence type="ECO:0000313" key="3">
    <source>
        <dbReference type="Proteomes" id="UP000824469"/>
    </source>
</evidence>
<comment type="caution">
    <text evidence="2">The sequence shown here is derived from an EMBL/GenBank/DDBJ whole genome shotgun (WGS) entry which is preliminary data.</text>
</comment>
<proteinExistence type="predicted"/>
<organism evidence="2 3">
    <name type="scientific">Taxus chinensis</name>
    <name type="common">Chinese yew</name>
    <name type="synonym">Taxus wallichiana var. chinensis</name>
    <dbReference type="NCBI Taxonomy" id="29808"/>
    <lineage>
        <taxon>Eukaryota</taxon>
        <taxon>Viridiplantae</taxon>
        <taxon>Streptophyta</taxon>
        <taxon>Embryophyta</taxon>
        <taxon>Tracheophyta</taxon>
        <taxon>Spermatophyta</taxon>
        <taxon>Pinopsida</taxon>
        <taxon>Pinidae</taxon>
        <taxon>Conifers II</taxon>
        <taxon>Cupressales</taxon>
        <taxon>Taxaceae</taxon>
        <taxon>Taxus</taxon>
    </lineage>
</organism>
<accession>A0AA38GJQ2</accession>
<evidence type="ECO:0000313" key="2">
    <source>
        <dbReference type="EMBL" id="KAH9322858.1"/>
    </source>
</evidence>
<sequence length="141" mass="16422">PESFDEAMQIDASKKWEQAMDEEHKSLMENQTWDLVKLPKGKRELQNKWVYKVKDKEGGKKKYKAQLVVKGFTQKQGIDFDEIFSPIVKMTSMRTVLGIVAAKDLHLEQLDVKTTFLHGDLEEELYIQQPEGYEVKGKEEM</sequence>
<dbReference type="Pfam" id="PF07727">
    <property type="entry name" value="RVT_2"/>
    <property type="match status" value="1"/>
</dbReference>
<feature type="domain" description="Reverse transcriptase Ty1/copia-type" evidence="1">
    <location>
        <begin position="30"/>
        <end position="140"/>
    </location>
</feature>
<dbReference type="AlphaFoldDB" id="A0AA38GJQ2"/>